<evidence type="ECO:0000256" key="4">
    <source>
        <dbReference type="SAM" id="MobiDB-lite"/>
    </source>
</evidence>
<keyword evidence="2" id="KW-0677">Repeat</keyword>
<evidence type="ECO:0000313" key="7">
    <source>
        <dbReference type="Proteomes" id="UP001234989"/>
    </source>
</evidence>
<comment type="similarity">
    <text evidence="1">Belongs to the PPR family. P subfamily.</text>
</comment>
<proteinExistence type="inferred from homology"/>
<evidence type="ECO:0000313" key="6">
    <source>
        <dbReference type="EMBL" id="WMV32511.1"/>
    </source>
</evidence>
<dbReference type="EMBL" id="CP133617">
    <property type="protein sequence ID" value="WMV32511.1"/>
    <property type="molecule type" value="Genomic_DNA"/>
</dbReference>
<organism evidence="6 7">
    <name type="scientific">Solanum verrucosum</name>
    <dbReference type="NCBI Taxonomy" id="315347"/>
    <lineage>
        <taxon>Eukaryota</taxon>
        <taxon>Viridiplantae</taxon>
        <taxon>Streptophyta</taxon>
        <taxon>Embryophyta</taxon>
        <taxon>Tracheophyta</taxon>
        <taxon>Spermatophyta</taxon>
        <taxon>Magnoliopsida</taxon>
        <taxon>eudicotyledons</taxon>
        <taxon>Gunneridae</taxon>
        <taxon>Pentapetalae</taxon>
        <taxon>asterids</taxon>
        <taxon>lamiids</taxon>
        <taxon>Solanales</taxon>
        <taxon>Solanaceae</taxon>
        <taxon>Solanoideae</taxon>
        <taxon>Solaneae</taxon>
        <taxon>Solanum</taxon>
    </lineage>
</organism>
<evidence type="ECO:0000256" key="2">
    <source>
        <dbReference type="ARBA" id="ARBA00022737"/>
    </source>
</evidence>
<dbReference type="Proteomes" id="UP001234989">
    <property type="component" value="Chromosome 6"/>
</dbReference>
<feature type="region of interest" description="Disordered" evidence="4">
    <location>
        <begin position="70"/>
        <end position="95"/>
    </location>
</feature>
<dbReference type="PROSITE" id="PS51375">
    <property type="entry name" value="PPR"/>
    <property type="match status" value="1"/>
</dbReference>
<feature type="domain" description="Retrotransposon gag" evidence="5">
    <location>
        <begin position="144"/>
        <end position="233"/>
    </location>
</feature>
<evidence type="ECO:0000259" key="5">
    <source>
        <dbReference type="Pfam" id="PF03732"/>
    </source>
</evidence>
<dbReference type="Pfam" id="PF12854">
    <property type="entry name" value="PPR_1"/>
    <property type="match status" value="1"/>
</dbReference>
<sequence length="363" mass="41565">MGPRKNTETIPEAAEYNVQEQFEDLAAQKLDLRSVMDERHQELRLDMDRRQVELMRLVQSLKDSVDGMRLHQQAKERGAASSSSEPPPTVGHGILGPNLFHAGNHRNHNLLFPRFNGENLKTWLYRIDQYFVVDETPVNHRLMLVAMNLENEALAWHQAYLRCKDPPNVIGWDEYLRAITKTFGDDFTDPMLELKQLRQTGTVREFQFAFSRLLTQCNLTTAQAISCFLGGLKDELVGTIMMHEPLTLSKTMIKMNHYSSVLSLFGEIRKLCIPIDGVILGSVINSYYLMHRANCAFSVLPIFLKNGIPFDVVMFTNLIRGFFHENKVKDAVELFKKLVRQNICEPDNVMYATVRADSTTLEA</sequence>
<dbReference type="Pfam" id="PF03732">
    <property type="entry name" value="Retrotrans_gag"/>
    <property type="match status" value="1"/>
</dbReference>
<evidence type="ECO:0000256" key="3">
    <source>
        <dbReference type="PROSITE-ProRule" id="PRU00708"/>
    </source>
</evidence>
<feature type="repeat" description="PPR" evidence="3">
    <location>
        <begin position="311"/>
        <end position="345"/>
    </location>
</feature>
<dbReference type="PANTHER" id="PTHR47941">
    <property type="entry name" value="PENTATRICOPEPTIDE REPEAT-CONTAINING PROTEIN 3, MITOCHONDRIAL"/>
    <property type="match status" value="1"/>
</dbReference>
<name>A0AAF0TTY6_SOLVR</name>
<accession>A0AAF0TTY6</accession>
<dbReference type="Gene3D" id="1.25.40.10">
    <property type="entry name" value="Tetratricopeptide repeat domain"/>
    <property type="match status" value="1"/>
</dbReference>
<dbReference type="NCBIfam" id="TIGR00756">
    <property type="entry name" value="PPR"/>
    <property type="match status" value="1"/>
</dbReference>
<dbReference type="InterPro" id="IPR011990">
    <property type="entry name" value="TPR-like_helical_dom_sf"/>
</dbReference>
<gene>
    <name evidence="6" type="ORF">MTR67_025896</name>
</gene>
<keyword evidence="7" id="KW-1185">Reference proteome</keyword>
<evidence type="ECO:0000256" key="1">
    <source>
        <dbReference type="ARBA" id="ARBA00007626"/>
    </source>
</evidence>
<protein>
    <recommendedName>
        <fullName evidence="5">Retrotransposon gag domain-containing protein</fullName>
    </recommendedName>
</protein>
<dbReference type="AlphaFoldDB" id="A0AAF0TTY6"/>
<reference evidence="6" key="1">
    <citation type="submission" date="2023-08" db="EMBL/GenBank/DDBJ databases">
        <title>A de novo genome assembly of Solanum verrucosum Schlechtendal, a Mexican diploid species geographically isolated from the other diploid A-genome species in potato relatives.</title>
        <authorList>
            <person name="Hosaka K."/>
        </authorList>
    </citation>
    <scope>NUCLEOTIDE SEQUENCE</scope>
    <source>
        <tissue evidence="6">Young leaves</tissue>
    </source>
</reference>
<dbReference type="InterPro" id="IPR002885">
    <property type="entry name" value="PPR_rpt"/>
</dbReference>
<dbReference type="InterPro" id="IPR005162">
    <property type="entry name" value="Retrotrans_gag_dom"/>
</dbReference>